<comment type="cofactor">
    <cofactor evidence="2 12">
        <name>Mg(2+)</name>
        <dbReference type="ChEBI" id="CHEBI:18420"/>
    </cofactor>
</comment>
<dbReference type="NCBIfam" id="TIGR01670">
    <property type="entry name" value="KdsC-phosphatas"/>
    <property type="match status" value="1"/>
</dbReference>
<dbReference type="SUPFAM" id="SSF56784">
    <property type="entry name" value="HAD-like"/>
    <property type="match status" value="1"/>
</dbReference>
<dbReference type="EC" id="3.1.3.45" evidence="5"/>
<feature type="binding site" evidence="12">
    <location>
        <position position="22"/>
    </location>
    <ligand>
        <name>substrate</name>
    </ligand>
</feature>
<reference evidence="13 14" key="1">
    <citation type="submission" date="2018-06" db="EMBL/GenBank/DDBJ databases">
        <authorList>
            <consortium name="Pathogen Informatics"/>
            <person name="Doyle S."/>
        </authorList>
    </citation>
    <scope>NUCLEOTIDE SEQUENCE [LARGE SCALE GENOMIC DNA]</scope>
    <source>
        <strain evidence="13 14">NCTC10571</strain>
    </source>
</reference>
<dbReference type="NCBIfam" id="TIGR01662">
    <property type="entry name" value="HAD-SF-IIIA"/>
    <property type="match status" value="1"/>
</dbReference>
<comment type="catalytic activity">
    <reaction evidence="1">
        <text>3-deoxy-alpha-D-manno-2-octulosonate-8-phosphate + H2O = 3-deoxy-alpha-D-manno-oct-2-ulosonate + phosphate</text>
        <dbReference type="Rhea" id="RHEA:11500"/>
        <dbReference type="ChEBI" id="CHEBI:15377"/>
        <dbReference type="ChEBI" id="CHEBI:43474"/>
        <dbReference type="ChEBI" id="CHEBI:85985"/>
        <dbReference type="ChEBI" id="CHEBI:85986"/>
        <dbReference type="EC" id="3.1.3.45"/>
    </reaction>
</comment>
<dbReference type="GO" id="GO:0019143">
    <property type="term" value="F:3-deoxy-manno-octulosonate-8-phosphatase activity"/>
    <property type="evidence" value="ECO:0007669"/>
    <property type="project" value="UniProtKB-EC"/>
</dbReference>
<evidence type="ECO:0000256" key="10">
    <source>
        <dbReference type="ARBA" id="ARBA00022985"/>
    </source>
</evidence>
<dbReference type="GO" id="GO:0046872">
    <property type="term" value="F:metal ion binding"/>
    <property type="evidence" value="ECO:0007669"/>
    <property type="project" value="UniProtKB-KW"/>
</dbReference>
<evidence type="ECO:0000256" key="4">
    <source>
        <dbReference type="ARBA" id="ARBA00011881"/>
    </source>
</evidence>
<dbReference type="GO" id="GO:0008781">
    <property type="term" value="F:N-acylneuraminate cytidylyltransferase activity"/>
    <property type="evidence" value="ECO:0007669"/>
    <property type="project" value="TreeGrafter"/>
</dbReference>
<dbReference type="CDD" id="cd01630">
    <property type="entry name" value="HAD_KDO-like"/>
    <property type="match status" value="1"/>
</dbReference>
<evidence type="ECO:0000256" key="6">
    <source>
        <dbReference type="ARBA" id="ARBA00020092"/>
    </source>
</evidence>
<feature type="binding site" evidence="12">
    <location>
        <position position="20"/>
    </location>
    <ligand>
        <name>Mg(2+)</name>
        <dbReference type="ChEBI" id="CHEBI:18420"/>
    </ligand>
</feature>
<keyword evidence="10" id="KW-0448">Lipopolysaccharide biosynthesis</keyword>
<organism evidence="13 14">
    <name type="scientific">Megamonas hypermegale</name>
    <dbReference type="NCBI Taxonomy" id="158847"/>
    <lineage>
        <taxon>Bacteria</taxon>
        <taxon>Bacillati</taxon>
        <taxon>Bacillota</taxon>
        <taxon>Negativicutes</taxon>
        <taxon>Selenomonadales</taxon>
        <taxon>Selenomonadaceae</taxon>
        <taxon>Megamonas</taxon>
    </lineage>
</organism>
<dbReference type="EMBL" id="UGPP01000001">
    <property type="protein sequence ID" value="STY71962.1"/>
    <property type="molecule type" value="Genomic_DNA"/>
</dbReference>
<evidence type="ECO:0000256" key="8">
    <source>
        <dbReference type="ARBA" id="ARBA00022801"/>
    </source>
</evidence>
<keyword evidence="7 12" id="KW-0479">Metal-binding</keyword>
<evidence type="ECO:0000256" key="9">
    <source>
        <dbReference type="ARBA" id="ARBA00022842"/>
    </source>
</evidence>
<comment type="subunit">
    <text evidence="4">Homotetramer.</text>
</comment>
<keyword evidence="9 12" id="KW-0460">Magnesium</keyword>
<dbReference type="Gene3D" id="3.40.50.1000">
    <property type="entry name" value="HAD superfamily/HAD-like"/>
    <property type="match status" value="1"/>
</dbReference>
<evidence type="ECO:0000256" key="7">
    <source>
        <dbReference type="ARBA" id="ARBA00022723"/>
    </source>
</evidence>
<dbReference type="Pfam" id="PF00702">
    <property type="entry name" value="Hydrolase"/>
    <property type="match status" value="1"/>
</dbReference>
<evidence type="ECO:0000313" key="14">
    <source>
        <dbReference type="Proteomes" id="UP000255234"/>
    </source>
</evidence>
<dbReference type="FunFam" id="3.40.50.1000:FF:000029">
    <property type="entry name" value="3-deoxy-D-manno-octulosonate 8-phosphate phosphatase KdsC"/>
    <property type="match status" value="1"/>
</dbReference>
<dbReference type="InterPro" id="IPR010023">
    <property type="entry name" value="KdsC_fam"/>
</dbReference>
<dbReference type="SFLD" id="SFLDG01136">
    <property type="entry name" value="C1.6:_Phosphoserine_Phosphatas"/>
    <property type="match status" value="1"/>
</dbReference>
<proteinExistence type="inferred from homology"/>
<dbReference type="PIRSF" id="PIRSF006118">
    <property type="entry name" value="KDO8-P_Ptase"/>
    <property type="match status" value="1"/>
</dbReference>
<dbReference type="SFLD" id="SFLDG01138">
    <property type="entry name" value="C1.6.2:_Deoxy-d-mannose-octulo"/>
    <property type="match status" value="1"/>
</dbReference>
<gene>
    <name evidence="13" type="primary">kdsC</name>
    <name evidence="13" type="ORF">NCTC10571_02150</name>
</gene>
<evidence type="ECO:0000256" key="12">
    <source>
        <dbReference type="PIRSR" id="PIRSR006118-2"/>
    </source>
</evidence>
<dbReference type="STRING" id="1122216.GCA_000423385_01474"/>
<comment type="similarity">
    <text evidence="3">Belongs to the KdsC family.</text>
</comment>
<name>A0A378NUA0_9FIRM</name>
<feature type="binding site" evidence="12">
    <location>
        <position position="113"/>
    </location>
    <ligand>
        <name>Mg(2+)</name>
        <dbReference type="ChEBI" id="CHEBI:18420"/>
    </ligand>
</feature>
<accession>A0A378NUA0</accession>
<evidence type="ECO:0000256" key="1">
    <source>
        <dbReference type="ARBA" id="ARBA00000898"/>
    </source>
</evidence>
<dbReference type="PANTHER" id="PTHR21485:SF6">
    <property type="entry name" value="N-ACYLNEURAMINATE CYTIDYLYLTRANSFERASE-RELATED"/>
    <property type="match status" value="1"/>
</dbReference>
<dbReference type="InterPro" id="IPR050793">
    <property type="entry name" value="CMP-NeuNAc_synthase"/>
</dbReference>
<dbReference type="Proteomes" id="UP000255234">
    <property type="component" value="Unassembled WGS sequence"/>
</dbReference>
<dbReference type="GO" id="GO:0009103">
    <property type="term" value="P:lipopolysaccharide biosynthetic process"/>
    <property type="evidence" value="ECO:0007669"/>
    <property type="project" value="UniProtKB-KW"/>
</dbReference>
<dbReference type="PANTHER" id="PTHR21485">
    <property type="entry name" value="HAD SUPERFAMILY MEMBERS CMAS AND KDSC"/>
    <property type="match status" value="1"/>
</dbReference>
<dbReference type="InterPro" id="IPR036412">
    <property type="entry name" value="HAD-like_sf"/>
</dbReference>
<evidence type="ECO:0000256" key="2">
    <source>
        <dbReference type="ARBA" id="ARBA00001946"/>
    </source>
</evidence>
<evidence type="ECO:0000256" key="5">
    <source>
        <dbReference type="ARBA" id="ARBA00013066"/>
    </source>
</evidence>
<protein>
    <recommendedName>
        <fullName evidence="6">3-deoxy-D-manno-octulosonate 8-phosphate phosphatase KdsC</fullName>
        <ecNumber evidence="5">3.1.3.45</ecNumber>
    </recommendedName>
    <alternativeName>
        <fullName evidence="11">KDO 8-P phosphatase</fullName>
    </alternativeName>
</protein>
<dbReference type="AlphaFoldDB" id="A0A378NUA0"/>
<dbReference type="SFLD" id="SFLDS00003">
    <property type="entry name" value="Haloacid_Dehalogenase"/>
    <property type="match status" value="1"/>
</dbReference>
<dbReference type="RefSeq" id="WP_115152089.1">
    <property type="nucleotide sequence ID" value="NZ_UGPP01000001.1"/>
</dbReference>
<evidence type="ECO:0000256" key="11">
    <source>
        <dbReference type="ARBA" id="ARBA00031051"/>
    </source>
</evidence>
<evidence type="ECO:0000313" key="13">
    <source>
        <dbReference type="EMBL" id="STY71962.1"/>
    </source>
</evidence>
<keyword evidence="8 13" id="KW-0378">Hydrolase</keyword>
<sequence length="193" mass="21442">MQYTQDALARAKNVKMLILDVDGVLTDGSIAVGDNGELFKTFNVRDGLGITLAQKLGIKTAIITGRESKMLAYRARELKINAFYQNKKNKVPAYRELLAEYQLKDEEVAYIGDDLFDLAVMKRVGFPATVADATEEAKSVSILISDFAGGKGAVRQIIEFILKAQEKWQAVIDSYLNIEDETDAKEVEKNISQ</sequence>
<evidence type="ECO:0000256" key="3">
    <source>
        <dbReference type="ARBA" id="ARBA00005893"/>
    </source>
</evidence>
<dbReference type="InterPro" id="IPR023214">
    <property type="entry name" value="HAD_sf"/>
</dbReference>
<dbReference type="InterPro" id="IPR006549">
    <property type="entry name" value="HAD-SF_hydro_IIIA"/>
</dbReference>